<dbReference type="OMA" id="SIDAWNI"/>
<organism evidence="5 6">
    <name type="scientific">Scheffersomyces stipitis (strain ATCC 58785 / CBS 6054 / NBRC 10063 / NRRL Y-11545)</name>
    <name type="common">Yeast</name>
    <name type="synonym">Pichia stipitis</name>
    <dbReference type="NCBI Taxonomy" id="322104"/>
    <lineage>
        <taxon>Eukaryota</taxon>
        <taxon>Fungi</taxon>
        <taxon>Dikarya</taxon>
        <taxon>Ascomycota</taxon>
        <taxon>Saccharomycotina</taxon>
        <taxon>Pichiomycetes</taxon>
        <taxon>Debaryomycetaceae</taxon>
        <taxon>Scheffersomyces</taxon>
    </lineage>
</organism>
<evidence type="ECO:0000313" key="6">
    <source>
        <dbReference type="Proteomes" id="UP000002258"/>
    </source>
</evidence>
<dbReference type="GO" id="GO:0003729">
    <property type="term" value="F:mRNA binding"/>
    <property type="evidence" value="ECO:0007669"/>
    <property type="project" value="TreeGrafter"/>
</dbReference>
<dbReference type="AlphaFoldDB" id="A3LZC7"/>
<dbReference type="Gene3D" id="1.25.40.10">
    <property type="entry name" value="Tetratricopeptide repeat domain"/>
    <property type="match status" value="3"/>
</dbReference>
<dbReference type="InParanoid" id="A3LZC7"/>
<feature type="repeat" description="PPR" evidence="3">
    <location>
        <begin position="570"/>
        <end position="601"/>
    </location>
</feature>
<feature type="region of interest" description="Disordered" evidence="4">
    <location>
        <begin position="41"/>
        <end position="76"/>
    </location>
</feature>
<gene>
    <name evidence="5" type="ORF">PICST_33495</name>
</gene>
<evidence type="ECO:0000256" key="3">
    <source>
        <dbReference type="PROSITE-ProRule" id="PRU00708"/>
    </source>
</evidence>
<reference evidence="5 6" key="1">
    <citation type="journal article" date="2007" name="Nat. Biotechnol.">
        <title>Genome sequence of the lignocellulose-bioconverting and xylose-fermenting yeast Pichia stipitis.</title>
        <authorList>
            <person name="Jeffries T.W."/>
            <person name="Grigoriev I.V."/>
            <person name="Grimwood J."/>
            <person name="Laplaza J.M."/>
            <person name="Aerts A."/>
            <person name="Salamov A."/>
            <person name="Schmutz J."/>
            <person name="Lindquist E."/>
            <person name="Dehal P."/>
            <person name="Shapiro H."/>
            <person name="Jin Y.S."/>
            <person name="Passoth V."/>
            <person name="Richardson P.M."/>
        </authorList>
    </citation>
    <scope>NUCLEOTIDE SEQUENCE [LARGE SCALE GENOMIC DNA]</scope>
    <source>
        <strain evidence="6">ATCC 58785 / CBS 6054 / NBRC 10063 / NRRL Y-11545</strain>
    </source>
</reference>
<dbReference type="PROSITE" id="PS51375">
    <property type="entry name" value="PPR"/>
    <property type="match status" value="1"/>
</dbReference>
<evidence type="ECO:0000256" key="2">
    <source>
        <dbReference type="ARBA" id="ARBA00044527"/>
    </source>
</evidence>
<sequence>MIPLRQTVFRNLTRTNIVKLRRSGQFLSRFQSTAADTLKATTSTSSPIVKNDKNVSEKAPEGSTKNGNHSKKAPHRNVKLRDISNQIQDLVKSSKSDLTEAIEILEEGLSYLREIQLAENISDNSIYFRFQPIVTELLFKALDPATSLGNKSVEDVLEIFTKYGVCHKYHYTVVASRYFKSGEDKAVIYQNVLKLWLQFLEFEKSNNATGMASVKAGEIEYRPYYLPNLVYFAYSQTCSLQGVKFSFEDASKLLNQTLPNPVLIRNSLMDLRIFDGYKKEFQSFQKSIHELSAESLDPNGPEVYRKIREAGEKKNQVALNIIQKEIQEAAARNNNPINEDTLIRLMDGYYEADRPDEVFAIFQNLLSHGIEKPSIRAWDVVLRTMGTPSYISKISSAQRGKLIKSIESTIETILNNGTEITAKTLSIIIGSFANLNKFDKVDEYLQRFSIEGEGKLPVIAPTKNNILIGLALNKKISEAEEKLKEFVRAGGYVPSTSVMNTFLGYYAKINNYAAVEGILEFMKKHNIPEEVGTYTSVIDIYFKMHREKGLVADVDKVLDNISASKSIPLNDFTYTALIDGLVKNGANIEAARSIFEKASKKYPASAHLYTAMLRGELDQGSVSSAEKLFDVYIKKIRNDARIWNTMINSLLSKREELALQYYENLKNDAHSSPNHFTYYFLFHHFIKRGNKETVQHLIDDLSQKPLRDFGNELPKMLGKLTGEYKFGPELINILSNQKKQN</sequence>
<dbReference type="InterPro" id="IPR051114">
    <property type="entry name" value="Mito_RNA_Proc_CCM1"/>
</dbReference>
<dbReference type="OrthoDB" id="185373at2759"/>
<dbReference type="GO" id="GO:0006396">
    <property type="term" value="P:RNA processing"/>
    <property type="evidence" value="ECO:0007669"/>
    <property type="project" value="TreeGrafter"/>
</dbReference>
<keyword evidence="6" id="KW-1185">Reference proteome</keyword>
<dbReference type="Proteomes" id="UP000002258">
    <property type="component" value="Chromosome 7"/>
</dbReference>
<dbReference type="GO" id="GO:0005739">
    <property type="term" value="C:mitochondrion"/>
    <property type="evidence" value="ECO:0007669"/>
    <property type="project" value="UniProtKB-SubCell"/>
</dbReference>
<comment type="subcellular location">
    <subcellularLocation>
        <location evidence="1">Mitochondrion</location>
    </subcellularLocation>
</comment>
<accession>A3LZC7</accession>
<dbReference type="Pfam" id="PF01535">
    <property type="entry name" value="PPR"/>
    <property type="match status" value="1"/>
</dbReference>
<feature type="compositionally biased region" description="Basic and acidic residues" evidence="4">
    <location>
        <begin position="50"/>
        <end position="60"/>
    </location>
</feature>
<name>A3LZC7_PICST</name>
<dbReference type="SUPFAM" id="SSF48452">
    <property type="entry name" value="TPR-like"/>
    <property type="match status" value="1"/>
</dbReference>
<dbReference type="EMBL" id="CP000501">
    <property type="protein sequence ID" value="ABN68317.2"/>
    <property type="molecule type" value="Genomic_DNA"/>
</dbReference>
<dbReference type="InterPro" id="IPR011990">
    <property type="entry name" value="TPR-like_helical_dom_sf"/>
</dbReference>
<dbReference type="HOGENOM" id="CLU_373834_0_0_1"/>
<dbReference type="InterPro" id="IPR002885">
    <property type="entry name" value="PPR_rpt"/>
</dbReference>
<dbReference type="STRING" id="322104.A3LZC7"/>
<protein>
    <recommendedName>
        <fullName evidence="2">Mitochondrial 15S rRNA processing factor CCM1</fullName>
    </recommendedName>
</protein>
<dbReference type="GO" id="GO:0007005">
    <property type="term" value="P:mitochondrion organization"/>
    <property type="evidence" value="ECO:0007669"/>
    <property type="project" value="TreeGrafter"/>
</dbReference>
<dbReference type="RefSeq" id="XP_001386346.2">
    <property type="nucleotide sequence ID" value="XM_001386309.1"/>
</dbReference>
<dbReference type="PANTHER" id="PTHR47934">
    <property type="entry name" value="PENTATRICOPEPTIDE REPEAT-CONTAINING PROTEIN PET309, MITOCHONDRIAL"/>
    <property type="match status" value="1"/>
</dbReference>
<evidence type="ECO:0000256" key="4">
    <source>
        <dbReference type="SAM" id="MobiDB-lite"/>
    </source>
</evidence>
<dbReference type="GeneID" id="4840628"/>
<dbReference type="PANTHER" id="PTHR47934:SF6">
    <property type="entry name" value="MITOCHONDRIAL GROUP I INTRON SPLICING FACTOR CCM1-RELATED"/>
    <property type="match status" value="1"/>
</dbReference>
<evidence type="ECO:0000256" key="1">
    <source>
        <dbReference type="ARBA" id="ARBA00004173"/>
    </source>
</evidence>
<proteinExistence type="predicted"/>
<evidence type="ECO:0000313" key="5">
    <source>
        <dbReference type="EMBL" id="ABN68317.2"/>
    </source>
</evidence>
<dbReference type="KEGG" id="pic:PICST_33495"/>
<dbReference type="eggNOG" id="KOG4197">
    <property type="taxonomic scope" value="Eukaryota"/>
</dbReference>